<feature type="region of interest" description="Disordered" evidence="2">
    <location>
        <begin position="274"/>
        <end position="341"/>
    </location>
</feature>
<dbReference type="EMBL" id="UZAN01040638">
    <property type="protein sequence ID" value="VDP70379.1"/>
    <property type="molecule type" value="Genomic_DNA"/>
</dbReference>
<evidence type="ECO:0000313" key="3">
    <source>
        <dbReference type="EMBL" id="VDP70379.1"/>
    </source>
</evidence>
<feature type="coiled-coil region" evidence="1">
    <location>
        <begin position="130"/>
        <end position="255"/>
    </location>
</feature>
<gene>
    <name evidence="3" type="ORF">ECPE_LOCUS3728</name>
</gene>
<keyword evidence="1" id="KW-0175">Coiled coil</keyword>
<dbReference type="OrthoDB" id="6242069at2759"/>
<dbReference type="WBParaSite" id="ECPE_0000373101-mRNA-1">
    <property type="protein sequence ID" value="ECPE_0000373101-mRNA-1"/>
    <property type="gene ID" value="ECPE_0000373101"/>
</dbReference>
<feature type="compositionally biased region" description="Basic and acidic residues" evidence="2">
    <location>
        <begin position="300"/>
        <end position="313"/>
    </location>
</feature>
<feature type="compositionally biased region" description="Low complexity" evidence="2">
    <location>
        <begin position="314"/>
        <end position="328"/>
    </location>
</feature>
<keyword evidence="4" id="KW-1185">Reference proteome</keyword>
<evidence type="ECO:0000256" key="2">
    <source>
        <dbReference type="SAM" id="MobiDB-lite"/>
    </source>
</evidence>
<dbReference type="Proteomes" id="UP000272942">
    <property type="component" value="Unassembled WGS sequence"/>
</dbReference>
<dbReference type="AlphaFoldDB" id="A0A183A9U3"/>
<organism evidence="5">
    <name type="scientific">Echinostoma caproni</name>
    <dbReference type="NCBI Taxonomy" id="27848"/>
    <lineage>
        <taxon>Eukaryota</taxon>
        <taxon>Metazoa</taxon>
        <taxon>Spiralia</taxon>
        <taxon>Lophotrochozoa</taxon>
        <taxon>Platyhelminthes</taxon>
        <taxon>Trematoda</taxon>
        <taxon>Digenea</taxon>
        <taxon>Plagiorchiida</taxon>
        <taxon>Echinostomata</taxon>
        <taxon>Echinostomatoidea</taxon>
        <taxon>Echinostomatidae</taxon>
        <taxon>Echinostoma</taxon>
    </lineage>
</organism>
<sequence length="593" mass="68912">MAEIKRRSTSAGNLYAMSTNRSRMVSKRSGSCQNLSNLLSDLCSLFKLPNLATQYVPSPSPPASPMQAREPQFKQKFRNSFRLNKGYTENGKLPKLPERNEEVPDIPTRDQREMRMKQIDDLARERNPSTENLIHLLREKECEVQTLSEELEYFTDQRNELQDALSEAQLIIDQQQDQLSEFRRRAAQSRTDAEAFKMKNMFLSLGATTRDEQLNALTTACDRLEAEVEALTWQLDQNKRSLNNVQKQRDHLQTQLDQVLQWREAKIADQCTNAINGTSTSTPTSKSPPSVTKSLEDEEEKLREMLHRQEEQIKQLQQKQQQLELEQQTTASPNSEVQNGMSSTRVIHIQSEQDTAELNELRQQINQLREREREWARTESRLLDYQQQMEEEREKHIARIEMLMNAKRSSSVLDGGDTLTDQRPSGFLFIEPTFSSCNTYTQSQMSRLTDTGQMIELRRLSEERSRWRLYACNLVRTIVEHCEEFIRRTRYEEPEFHTIAERRWYDYAIYLLEILVEVAPQRLSSADTELIRRNTSSAAGHRESITSNVPSTYNGPDLLSAVTLRRSHKKKSSTNERVAKLARKSLFRVSHSK</sequence>
<name>A0A183A9U3_9TREM</name>
<reference evidence="5" key="1">
    <citation type="submission" date="2016-06" db="UniProtKB">
        <authorList>
            <consortium name="WormBaseParasite"/>
        </authorList>
    </citation>
    <scope>IDENTIFICATION</scope>
</reference>
<accession>A0A183A9U3</accession>
<feature type="compositionally biased region" description="Low complexity" evidence="2">
    <location>
        <begin position="278"/>
        <end position="293"/>
    </location>
</feature>
<reference evidence="3 4" key="2">
    <citation type="submission" date="2018-11" db="EMBL/GenBank/DDBJ databases">
        <authorList>
            <consortium name="Pathogen Informatics"/>
        </authorList>
    </citation>
    <scope>NUCLEOTIDE SEQUENCE [LARGE SCALE GENOMIC DNA]</scope>
    <source>
        <strain evidence="3 4">Egypt</strain>
    </source>
</reference>
<evidence type="ECO:0000313" key="5">
    <source>
        <dbReference type="WBParaSite" id="ECPE_0000373101-mRNA-1"/>
    </source>
</evidence>
<proteinExistence type="predicted"/>
<evidence type="ECO:0000313" key="4">
    <source>
        <dbReference type="Proteomes" id="UP000272942"/>
    </source>
</evidence>
<protein>
    <submittedName>
        <fullName evidence="5">PH domain-containing protein</fullName>
    </submittedName>
</protein>
<feature type="compositionally biased region" description="Polar residues" evidence="2">
    <location>
        <begin position="329"/>
        <end position="341"/>
    </location>
</feature>
<evidence type="ECO:0000256" key="1">
    <source>
        <dbReference type="SAM" id="Coils"/>
    </source>
</evidence>